<gene>
    <name evidence="6" type="ORF">SAMN02743940_2619</name>
</gene>
<dbReference type="InterPro" id="IPR000792">
    <property type="entry name" value="Tscrpt_reg_LuxR_C"/>
</dbReference>
<dbReference type="AlphaFoldDB" id="A0A1N6JH79"/>
<dbReference type="Pfam" id="PF00072">
    <property type="entry name" value="Response_reg"/>
    <property type="match status" value="1"/>
</dbReference>
<evidence type="ECO:0000259" key="4">
    <source>
        <dbReference type="PROSITE" id="PS50043"/>
    </source>
</evidence>
<evidence type="ECO:0000313" key="6">
    <source>
        <dbReference type="EMBL" id="SIO43744.1"/>
    </source>
</evidence>
<keyword evidence="2" id="KW-0238">DNA-binding</keyword>
<dbReference type="Pfam" id="PF00196">
    <property type="entry name" value="GerE"/>
    <property type="match status" value="1"/>
</dbReference>
<dbReference type="SMART" id="SM00448">
    <property type="entry name" value="REC"/>
    <property type="match status" value="1"/>
</dbReference>
<evidence type="ECO:0000256" key="1">
    <source>
        <dbReference type="ARBA" id="ARBA00022553"/>
    </source>
</evidence>
<evidence type="ECO:0000313" key="7">
    <source>
        <dbReference type="Proteomes" id="UP000185062"/>
    </source>
</evidence>
<dbReference type="CDD" id="cd17535">
    <property type="entry name" value="REC_NarL-like"/>
    <property type="match status" value="1"/>
</dbReference>
<accession>A0A1N6JH79</accession>
<dbReference type="RefSeq" id="WP_028462447.1">
    <property type="nucleotide sequence ID" value="NZ_FSRO01000001.1"/>
</dbReference>
<dbReference type="SMART" id="SM00421">
    <property type="entry name" value="HTH_LUXR"/>
    <property type="match status" value="1"/>
</dbReference>
<keyword evidence="1" id="KW-0597">Phosphoprotein</keyword>
<dbReference type="InterPro" id="IPR001789">
    <property type="entry name" value="Sig_transdc_resp-reg_receiver"/>
</dbReference>
<dbReference type="InterPro" id="IPR016032">
    <property type="entry name" value="Sig_transdc_resp-reg_C-effctor"/>
</dbReference>
<dbReference type="eggNOG" id="COG2197">
    <property type="taxonomic scope" value="Bacteria"/>
</dbReference>
<dbReference type="PANTHER" id="PTHR43214:SF43">
    <property type="entry name" value="TWO-COMPONENT RESPONSE REGULATOR"/>
    <property type="match status" value="1"/>
</dbReference>
<evidence type="ECO:0000259" key="5">
    <source>
        <dbReference type="PROSITE" id="PS50110"/>
    </source>
</evidence>
<dbReference type="SUPFAM" id="SSF46894">
    <property type="entry name" value="C-terminal effector domain of the bipartite response regulators"/>
    <property type="match status" value="1"/>
</dbReference>
<feature type="domain" description="HTH luxR-type" evidence="4">
    <location>
        <begin position="149"/>
        <end position="214"/>
    </location>
</feature>
<dbReference type="PROSITE" id="PS50110">
    <property type="entry name" value="RESPONSE_REGULATORY"/>
    <property type="match status" value="1"/>
</dbReference>
<dbReference type="SUPFAM" id="SSF52172">
    <property type="entry name" value="CheY-like"/>
    <property type="match status" value="1"/>
</dbReference>
<dbReference type="CDD" id="cd06170">
    <property type="entry name" value="LuxR_C_like"/>
    <property type="match status" value="1"/>
</dbReference>
<organism evidence="6 7">
    <name type="scientific">Nitrosomonas cryotolerans ATCC 49181</name>
    <dbReference type="NCBI Taxonomy" id="1131553"/>
    <lineage>
        <taxon>Bacteria</taxon>
        <taxon>Pseudomonadati</taxon>
        <taxon>Pseudomonadota</taxon>
        <taxon>Betaproteobacteria</taxon>
        <taxon>Nitrosomonadales</taxon>
        <taxon>Nitrosomonadaceae</taxon>
        <taxon>Nitrosomonas</taxon>
    </lineage>
</organism>
<protein>
    <submittedName>
        <fullName evidence="6">Two component transcriptional regulator, LuxR family</fullName>
    </submittedName>
</protein>
<comment type="caution">
    <text evidence="3">Lacks conserved residue(s) required for the propagation of feature annotation.</text>
</comment>
<dbReference type="PRINTS" id="PR00038">
    <property type="entry name" value="HTHLUXR"/>
</dbReference>
<sequence>MPTSKAQVMLVDGHAMLRHGIAMLVNMEPDMEVFAEAGDGSEALAILKQNSAVDIVLLAVTLKTVSGFEVIKKIHTLIPTLPVLFVSMHDEMVYAERALRAGARGYVMKQEPGEVLVMAIREVLKGNVYLSKKMHAKLLNRIATGNPEPEELINTLTPSEFEVLHLIGSGHSSQDIAKLLNRSIKTIETHRFNIRTKLNLKDGADLIRYATRWISEGH</sequence>
<dbReference type="Gene3D" id="3.40.50.2300">
    <property type="match status" value="1"/>
</dbReference>
<dbReference type="InterPro" id="IPR058245">
    <property type="entry name" value="NreC/VraR/RcsB-like_REC"/>
</dbReference>
<dbReference type="InterPro" id="IPR011006">
    <property type="entry name" value="CheY-like_superfamily"/>
</dbReference>
<evidence type="ECO:0000256" key="2">
    <source>
        <dbReference type="ARBA" id="ARBA00023125"/>
    </source>
</evidence>
<keyword evidence="7" id="KW-1185">Reference proteome</keyword>
<evidence type="ECO:0000256" key="3">
    <source>
        <dbReference type="PROSITE-ProRule" id="PRU00169"/>
    </source>
</evidence>
<reference evidence="6 7" key="1">
    <citation type="submission" date="2016-12" db="EMBL/GenBank/DDBJ databases">
        <authorList>
            <person name="Song W.-J."/>
            <person name="Kurnit D.M."/>
        </authorList>
    </citation>
    <scope>NUCLEOTIDE SEQUENCE [LARGE SCALE GENOMIC DNA]</scope>
    <source>
        <strain evidence="6 7">ATCC 49181</strain>
    </source>
</reference>
<name>A0A1N6JH79_9PROT</name>
<dbReference type="PANTHER" id="PTHR43214">
    <property type="entry name" value="TWO-COMPONENT RESPONSE REGULATOR"/>
    <property type="match status" value="1"/>
</dbReference>
<dbReference type="GO" id="GO:0000160">
    <property type="term" value="P:phosphorelay signal transduction system"/>
    <property type="evidence" value="ECO:0007669"/>
    <property type="project" value="InterPro"/>
</dbReference>
<dbReference type="Proteomes" id="UP000185062">
    <property type="component" value="Unassembled WGS sequence"/>
</dbReference>
<dbReference type="GO" id="GO:0003677">
    <property type="term" value="F:DNA binding"/>
    <property type="evidence" value="ECO:0007669"/>
    <property type="project" value="UniProtKB-KW"/>
</dbReference>
<dbReference type="GO" id="GO:0006355">
    <property type="term" value="P:regulation of DNA-templated transcription"/>
    <property type="evidence" value="ECO:0007669"/>
    <property type="project" value="InterPro"/>
</dbReference>
<dbReference type="InterPro" id="IPR039420">
    <property type="entry name" value="WalR-like"/>
</dbReference>
<dbReference type="STRING" id="44575.SAMN05216419_10664"/>
<dbReference type="PROSITE" id="PS50043">
    <property type="entry name" value="HTH_LUXR_2"/>
    <property type="match status" value="1"/>
</dbReference>
<proteinExistence type="predicted"/>
<feature type="domain" description="Response regulatory" evidence="5">
    <location>
        <begin position="7"/>
        <end position="124"/>
    </location>
</feature>
<dbReference type="PROSITE" id="PS00622">
    <property type="entry name" value="HTH_LUXR_1"/>
    <property type="match status" value="1"/>
</dbReference>
<dbReference type="EMBL" id="FSRO01000001">
    <property type="protein sequence ID" value="SIO43744.1"/>
    <property type="molecule type" value="Genomic_DNA"/>
</dbReference>